<accession>A0AAE5H3G5</accession>
<evidence type="ECO:0000313" key="3">
    <source>
        <dbReference type="EMBL" id="NSB14129.1"/>
    </source>
</evidence>
<protein>
    <submittedName>
        <fullName evidence="3">NADPH:quinone reductase-like Zn-dependent oxidoreductase</fullName>
    </submittedName>
</protein>
<dbReference type="InterPro" id="IPR036291">
    <property type="entry name" value="NAD(P)-bd_dom_sf"/>
</dbReference>
<dbReference type="PROSITE" id="PS01162">
    <property type="entry name" value="QOR_ZETA_CRYSTAL"/>
    <property type="match status" value="1"/>
</dbReference>
<gene>
    <name evidence="3" type="ORF">BCD95_002388</name>
</gene>
<dbReference type="InterPro" id="IPR013154">
    <property type="entry name" value="ADH-like_N"/>
</dbReference>
<dbReference type="CDD" id="cd05289">
    <property type="entry name" value="MDR_like_2"/>
    <property type="match status" value="1"/>
</dbReference>
<evidence type="ECO:0000259" key="2">
    <source>
        <dbReference type="SMART" id="SM00829"/>
    </source>
</evidence>
<dbReference type="PANTHER" id="PTHR11695:SF294">
    <property type="entry name" value="RETICULON-4-INTERACTING PROTEIN 1, MITOCHONDRIAL"/>
    <property type="match status" value="1"/>
</dbReference>
<dbReference type="InterPro" id="IPR050700">
    <property type="entry name" value="YIM1/Zinc_Alcohol_DH_Fams"/>
</dbReference>
<dbReference type="GO" id="GO:0016491">
    <property type="term" value="F:oxidoreductase activity"/>
    <property type="evidence" value="ECO:0007669"/>
    <property type="project" value="UniProtKB-KW"/>
</dbReference>
<name>A0AAE5H3G5_CLOBE</name>
<dbReference type="Gene3D" id="3.40.50.720">
    <property type="entry name" value="NAD(P)-binding Rossmann-like Domain"/>
    <property type="match status" value="1"/>
</dbReference>
<dbReference type="InterPro" id="IPR020843">
    <property type="entry name" value="ER"/>
</dbReference>
<dbReference type="SMART" id="SM00829">
    <property type="entry name" value="PKS_ER"/>
    <property type="match status" value="1"/>
</dbReference>
<dbReference type="Gene3D" id="3.90.180.10">
    <property type="entry name" value="Medium-chain alcohol dehydrogenases, catalytic domain"/>
    <property type="match status" value="1"/>
</dbReference>
<organism evidence="3 4">
    <name type="scientific">Clostridium beijerinckii</name>
    <name type="common">Clostridium MP</name>
    <dbReference type="NCBI Taxonomy" id="1520"/>
    <lineage>
        <taxon>Bacteria</taxon>
        <taxon>Bacillati</taxon>
        <taxon>Bacillota</taxon>
        <taxon>Clostridia</taxon>
        <taxon>Eubacteriales</taxon>
        <taxon>Clostridiaceae</taxon>
        <taxon>Clostridium</taxon>
    </lineage>
</organism>
<reference evidence="3" key="1">
    <citation type="submission" date="2020-06" db="EMBL/GenBank/DDBJ databases">
        <title>Genomic insights into acetone-butanol-ethanol (ABE) fermentation by sequencing solventogenic clostridia strains.</title>
        <authorList>
            <person name="Brown S."/>
        </authorList>
    </citation>
    <scope>NUCLEOTIDE SEQUENCE</scope>
    <source>
        <strain evidence="3">DJ123</strain>
    </source>
</reference>
<dbReference type="SUPFAM" id="SSF50129">
    <property type="entry name" value="GroES-like"/>
    <property type="match status" value="1"/>
</dbReference>
<dbReference type="GO" id="GO:0008270">
    <property type="term" value="F:zinc ion binding"/>
    <property type="evidence" value="ECO:0007669"/>
    <property type="project" value="InterPro"/>
</dbReference>
<dbReference type="AlphaFoldDB" id="A0AAE5H3G5"/>
<dbReference type="InterPro" id="IPR002364">
    <property type="entry name" value="Quin_OxRdtase/zeta-crystal_CS"/>
</dbReference>
<dbReference type="PANTHER" id="PTHR11695">
    <property type="entry name" value="ALCOHOL DEHYDROGENASE RELATED"/>
    <property type="match status" value="1"/>
</dbReference>
<evidence type="ECO:0000313" key="4">
    <source>
        <dbReference type="Proteomes" id="UP000822184"/>
    </source>
</evidence>
<comment type="caution">
    <text evidence="3">The sequence shown here is derived from an EMBL/GenBank/DDBJ whole genome shotgun (WGS) entry which is preliminary data.</text>
</comment>
<dbReference type="Pfam" id="PF13602">
    <property type="entry name" value="ADH_zinc_N_2"/>
    <property type="match status" value="1"/>
</dbReference>
<sequence>MKAIVLKEYGIPAVLQEQEIDVPVITETQVLVEMYAASINPADSVLRSGAVKDILPVQLPYVLGADLAGVVIEVGSKVTHLKPGDHVMGIPTNNGGAYADYVAMEENALAIIQPGMSFYEAAALPTVGLTAWQSLFRYGKLQSGQRILIHAGAGGVGHIAVQLAKQAGAYVIATAREFNHEFVRQLGADEVIDYTTTDFTKAISSPVDIVLDMVMDRSATVLDAKIGETRRKSYSVLKDGGKLISLVAMAINEHPQIRGIKAQFVHAEPNHDDLVSILQNVHEQKLKVHLSGIFPFTSQGLSEAYLKCETNPKRGKVVIQRKQG</sequence>
<feature type="domain" description="Enoyl reductase (ER)" evidence="2">
    <location>
        <begin position="10"/>
        <end position="319"/>
    </location>
</feature>
<dbReference type="Proteomes" id="UP000822184">
    <property type="component" value="Unassembled WGS sequence"/>
</dbReference>
<dbReference type="RefSeq" id="WP_077856336.1">
    <property type="nucleotide sequence ID" value="NZ_JABTDW010000001.1"/>
</dbReference>
<proteinExistence type="predicted"/>
<keyword evidence="1" id="KW-0560">Oxidoreductase</keyword>
<dbReference type="EMBL" id="JABTDW010000001">
    <property type="protein sequence ID" value="NSB14129.1"/>
    <property type="molecule type" value="Genomic_DNA"/>
</dbReference>
<evidence type="ECO:0000256" key="1">
    <source>
        <dbReference type="ARBA" id="ARBA00023002"/>
    </source>
</evidence>
<dbReference type="SUPFAM" id="SSF51735">
    <property type="entry name" value="NAD(P)-binding Rossmann-fold domains"/>
    <property type="match status" value="1"/>
</dbReference>
<dbReference type="Pfam" id="PF08240">
    <property type="entry name" value="ADH_N"/>
    <property type="match status" value="1"/>
</dbReference>
<dbReference type="InterPro" id="IPR011032">
    <property type="entry name" value="GroES-like_sf"/>
</dbReference>